<feature type="region of interest" description="Disordered" evidence="7">
    <location>
        <begin position="525"/>
        <end position="565"/>
    </location>
</feature>
<keyword evidence="6" id="KW-0853">WD repeat</keyword>
<dbReference type="CDD" id="cd00200">
    <property type="entry name" value="WD40"/>
    <property type="match status" value="1"/>
</dbReference>
<dbReference type="SMART" id="SM00320">
    <property type="entry name" value="WD40"/>
    <property type="match status" value="7"/>
</dbReference>
<evidence type="ECO:0000256" key="3">
    <source>
        <dbReference type="ARBA" id="ARBA00023125"/>
    </source>
</evidence>
<feature type="repeat" description="WD" evidence="6">
    <location>
        <begin position="203"/>
        <end position="237"/>
    </location>
</feature>
<dbReference type="InterPro" id="IPR015943">
    <property type="entry name" value="WD40/YVTN_repeat-like_dom_sf"/>
</dbReference>
<evidence type="ECO:0000259" key="8">
    <source>
        <dbReference type="PROSITE" id="PS50039"/>
    </source>
</evidence>
<comment type="pathway">
    <text evidence="1">Protein modification; protein ubiquitination.</text>
</comment>
<dbReference type="PRINTS" id="PR00053">
    <property type="entry name" value="FORKHEAD"/>
</dbReference>
<dbReference type="GO" id="GO:0005634">
    <property type="term" value="C:nucleus"/>
    <property type="evidence" value="ECO:0007669"/>
    <property type="project" value="UniProtKB-SubCell"/>
</dbReference>
<dbReference type="InterPro" id="IPR018122">
    <property type="entry name" value="TF_fork_head_CS_1"/>
</dbReference>
<dbReference type="SUPFAM" id="SSF46785">
    <property type="entry name" value="Winged helix' DNA-binding domain"/>
    <property type="match status" value="1"/>
</dbReference>
<feature type="DNA-binding region" description="Fork-head" evidence="5">
    <location>
        <begin position="793"/>
        <end position="887"/>
    </location>
</feature>
<feature type="domain" description="Fork-head" evidence="8">
    <location>
        <begin position="793"/>
        <end position="887"/>
    </location>
</feature>
<dbReference type="FunFam" id="1.10.10.10:FF:000135">
    <property type="entry name" value="forkhead box protein G1"/>
    <property type="match status" value="1"/>
</dbReference>
<evidence type="ECO:0000256" key="2">
    <source>
        <dbReference type="ARBA" id="ARBA00022786"/>
    </source>
</evidence>
<comment type="similarity">
    <text evidence="4">Belongs to the WD repeat cdt2 family.</text>
</comment>
<dbReference type="PROSITE" id="PS00658">
    <property type="entry name" value="FORK_HEAD_2"/>
    <property type="match status" value="1"/>
</dbReference>
<keyword evidence="10" id="KW-1185">Reference proteome</keyword>
<dbReference type="Gene3D" id="1.10.10.10">
    <property type="entry name" value="Winged helix-like DNA-binding domain superfamily/Winged helix DNA-binding domain"/>
    <property type="match status" value="1"/>
</dbReference>
<dbReference type="PROSITE" id="PS50082">
    <property type="entry name" value="WD_REPEATS_2"/>
    <property type="match status" value="4"/>
</dbReference>
<feature type="region of interest" description="Disordered" evidence="7">
    <location>
        <begin position="991"/>
        <end position="1030"/>
    </location>
</feature>
<feature type="repeat" description="WD" evidence="6">
    <location>
        <begin position="90"/>
        <end position="127"/>
    </location>
</feature>
<evidence type="ECO:0000256" key="7">
    <source>
        <dbReference type="SAM" id="MobiDB-lite"/>
    </source>
</evidence>
<dbReference type="InterPro" id="IPR001766">
    <property type="entry name" value="Fork_head_dom"/>
</dbReference>
<evidence type="ECO:0000313" key="10">
    <source>
        <dbReference type="Proteomes" id="UP001353858"/>
    </source>
</evidence>
<dbReference type="SMART" id="SM00339">
    <property type="entry name" value="FH"/>
    <property type="match status" value="1"/>
</dbReference>
<feature type="region of interest" description="Disordered" evidence="7">
    <location>
        <begin position="735"/>
        <end position="793"/>
    </location>
</feature>
<keyword evidence="2" id="KW-0833">Ubl conjugation pathway</keyword>
<name>A0AAN7Q6S4_9COLE</name>
<evidence type="ECO:0000256" key="4">
    <source>
        <dbReference type="ARBA" id="ARBA00038344"/>
    </source>
</evidence>
<dbReference type="GO" id="GO:0005829">
    <property type="term" value="C:cytosol"/>
    <property type="evidence" value="ECO:0007669"/>
    <property type="project" value="UniProtKB-ARBA"/>
</dbReference>
<dbReference type="PROSITE" id="PS50039">
    <property type="entry name" value="FORK_HEAD_3"/>
    <property type="match status" value="1"/>
</dbReference>
<dbReference type="Proteomes" id="UP001353858">
    <property type="component" value="Unassembled WGS sequence"/>
</dbReference>
<comment type="caution">
    <text evidence="9">The sequence shown here is derived from an EMBL/GenBank/DDBJ whole genome shotgun (WGS) entry which is preliminary data.</text>
</comment>
<dbReference type="Pfam" id="PF00250">
    <property type="entry name" value="Forkhead"/>
    <property type="match status" value="1"/>
</dbReference>
<reference evidence="10" key="1">
    <citation type="submission" date="2023-01" db="EMBL/GenBank/DDBJ databases">
        <title>Key to firefly adult light organ development and bioluminescence: homeobox transcription factors regulate luciferase expression and transportation to peroxisome.</title>
        <authorList>
            <person name="Fu X."/>
        </authorList>
    </citation>
    <scope>NUCLEOTIDE SEQUENCE [LARGE SCALE GENOMIC DNA]</scope>
</reference>
<dbReference type="SUPFAM" id="SSF50978">
    <property type="entry name" value="WD40 repeat-like"/>
    <property type="match status" value="1"/>
</dbReference>
<dbReference type="CDD" id="cd20021">
    <property type="entry name" value="FH_FOXG"/>
    <property type="match status" value="1"/>
</dbReference>
<dbReference type="GO" id="GO:0007095">
    <property type="term" value="P:mitotic G2 DNA damage checkpoint signaling"/>
    <property type="evidence" value="ECO:0007669"/>
    <property type="project" value="TreeGrafter"/>
</dbReference>
<organism evidence="9 10">
    <name type="scientific">Aquatica leii</name>
    <dbReference type="NCBI Taxonomy" id="1421715"/>
    <lineage>
        <taxon>Eukaryota</taxon>
        <taxon>Metazoa</taxon>
        <taxon>Ecdysozoa</taxon>
        <taxon>Arthropoda</taxon>
        <taxon>Hexapoda</taxon>
        <taxon>Insecta</taxon>
        <taxon>Pterygota</taxon>
        <taxon>Neoptera</taxon>
        <taxon>Endopterygota</taxon>
        <taxon>Coleoptera</taxon>
        <taxon>Polyphaga</taxon>
        <taxon>Elateriformia</taxon>
        <taxon>Elateroidea</taxon>
        <taxon>Lampyridae</taxon>
        <taxon>Luciolinae</taxon>
        <taxon>Aquatica</taxon>
    </lineage>
</organism>
<dbReference type="EMBL" id="JARPUR010000001">
    <property type="protein sequence ID" value="KAK4887674.1"/>
    <property type="molecule type" value="Genomic_DNA"/>
</dbReference>
<proteinExistence type="inferred from homology"/>
<dbReference type="PANTHER" id="PTHR22852:SF0">
    <property type="entry name" value="DENTICLELESS PROTEIN HOMOLOG"/>
    <property type="match status" value="1"/>
</dbReference>
<gene>
    <name evidence="9" type="ORF">RN001_003945</name>
</gene>
<dbReference type="GO" id="GO:0030674">
    <property type="term" value="F:protein-macromolecule adaptor activity"/>
    <property type="evidence" value="ECO:0007669"/>
    <property type="project" value="TreeGrafter"/>
</dbReference>
<accession>A0AAN7Q6S4</accession>
<sequence length="1030" mass="115552">MNNVQSFVDQQLGFAKWDHYDMALKRLTCRDEEFTCLLPQNDPFEHNHTDPPIFACKFAHVKGYQQILALANEDGKIAIYDVENNERYGREAHNNAIFDIAWMPKAMKLITASGDHTASLFDVNNGKIHCERSFQGHTRSLKSVACRNDDNSVFATGGRDGKVIIWDARASQGNVVSIPDILVPMTHFPYGKYDIKTIKMRDAVSASSSVTGLIFKDHNSIISCGAGDGLIKVWDIRKTHYSIHRAPKPKYTLPYRGCTLRNGFSNLLLNSDGTKLYASCLDNVMYVYNVATYDPNPIMKYVGHKNSTFYVKAGISPDDKYILSGSSDNRGYIWNAEDPNPLVMLMGHEAEVTCVAWCEDGSNVLITCSDDLRHKIWRVDLEVIPENLKPNFINRAVEAPRNSDYVRPRKRKNIYTISKSSSPINNGNISYDEFFNVSGDADAENVAPFSRKRIKHPILRKRKYLVSIGENDDLKPKRLKFNADYNVEDLIINDLPNFVIDGAAPHLYVSPEKKQERDWLTKLRMKRASGSQVQELSRSSPSKMAKTDNGPTTPRSKNQKAETPIISSSQSPLLKIISVVSSCLQDNMEKKNDPSHNKENLNLENSFGALTNTPKSTGKVLPKRLSFNDTTNEKLIFSMRKKPVKRKLNFDDSTLETLESVNLLLLEECAKTDSISLPDDLKNVEVESIVDMNILDLMSIYANMVKREETLIFLPTMAARTPLKSSFSISSILPETVEESRSPTASPANISEVDPSDSDSDLDVTGTPPPLDCSKTAQDSQSDQKDEKKPCEKPPYSYNALIMMAIRNSPEKRLTLNGIYEYIMRNFPYYRENKQGWQNSIRHNLSLNKCFVKVPRHYDDPGKGNYWMLDPSAEDVFIGGTTGKLRRRSTAATRSRLAAFKRTVMLGAAGMYPTPFAGYTPALMGLYPNPALLASMYQRYNPYFPVLPKPTPVVAPTFSVDRILSSPDTSPFLRQPSTAFESYGALRLPHHPQPLTHPVGVSPSSCSSSPEPRSSSESLFKPVTVISRQS</sequence>
<comment type="subcellular location">
    <subcellularLocation>
        <location evidence="5">Nucleus</location>
    </subcellularLocation>
</comment>
<feature type="compositionally biased region" description="Basic and acidic residues" evidence="7">
    <location>
        <begin position="782"/>
        <end position="792"/>
    </location>
</feature>
<dbReference type="PANTHER" id="PTHR22852">
    <property type="entry name" value="LETHAL 2 DENTICLELESS PROTEIN RETINOIC ACID-REGULATED NUCLEAR MATRIX-ASSOCIATED PROTEIN"/>
    <property type="match status" value="1"/>
</dbReference>
<keyword evidence="5" id="KW-0539">Nucleus</keyword>
<evidence type="ECO:0000256" key="1">
    <source>
        <dbReference type="ARBA" id="ARBA00004906"/>
    </source>
</evidence>
<evidence type="ECO:0000256" key="6">
    <source>
        <dbReference type="PROSITE-ProRule" id="PRU00221"/>
    </source>
</evidence>
<dbReference type="GO" id="GO:0003700">
    <property type="term" value="F:DNA-binding transcription factor activity"/>
    <property type="evidence" value="ECO:0007669"/>
    <property type="project" value="InterPro"/>
</dbReference>
<feature type="compositionally biased region" description="Low complexity" evidence="7">
    <location>
        <begin position="1002"/>
        <end position="1018"/>
    </location>
</feature>
<evidence type="ECO:0000313" key="9">
    <source>
        <dbReference type="EMBL" id="KAK4887674.1"/>
    </source>
</evidence>
<keyword evidence="3 5" id="KW-0238">DNA-binding</keyword>
<dbReference type="GO" id="GO:0043161">
    <property type="term" value="P:proteasome-mediated ubiquitin-dependent protein catabolic process"/>
    <property type="evidence" value="ECO:0007669"/>
    <property type="project" value="TreeGrafter"/>
</dbReference>
<feature type="repeat" description="WD" evidence="6">
    <location>
        <begin position="345"/>
        <end position="380"/>
    </location>
</feature>
<feature type="repeat" description="WD" evidence="6">
    <location>
        <begin position="134"/>
        <end position="176"/>
    </location>
</feature>
<dbReference type="InterPro" id="IPR036390">
    <property type="entry name" value="WH_DNA-bd_sf"/>
</dbReference>
<dbReference type="GO" id="GO:0043565">
    <property type="term" value="F:sequence-specific DNA binding"/>
    <property type="evidence" value="ECO:0007669"/>
    <property type="project" value="InterPro"/>
</dbReference>
<dbReference type="Gene3D" id="2.130.10.10">
    <property type="entry name" value="YVTN repeat-like/Quinoprotein amine dehydrogenase"/>
    <property type="match status" value="2"/>
</dbReference>
<dbReference type="PROSITE" id="PS50294">
    <property type="entry name" value="WD_REPEATS_REGION"/>
    <property type="match status" value="2"/>
</dbReference>
<dbReference type="Pfam" id="PF00400">
    <property type="entry name" value="WD40"/>
    <property type="match status" value="5"/>
</dbReference>
<dbReference type="InterPro" id="IPR036388">
    <property type="entry name" value="WH-like_DNA-bd_sf"/>
</dbReference>
<dbReference type="InterPro" id="IPR036322">
    <property type="entry name" value="WD40_repeat_dom_sf"/>
</dbReference>
<dbReference type="InterPro" id="IPR030456">
    <property type="entry name" value="TF_fork_head_CS_2"/>
</dbReference>
<feature type="compositionally biased region" description="Polar residues" evidence="7">
    <location>
        <begin position="529"/>
        <end position="542"/>
    </location>
</feature>
<dbReference type="AlphaFoldDB" id="A0AAN7Q6S4"/>
<protein>
    <recommendedName>
        <fullName evidence="8">Fork-head domain-containing protein</fullName>
    </recommendedName>
</protein>
<dbReference type="PROSITE" id="PS00657">
    <property type="entry name" value="FORK_HEAD_1"/>
    <property type="match status" value="1"/>
</dbReference>
<dbReference type="InterPro" id="IPR051865">
    <property type="entry name" value="WD-repeat_CDT2_adapter"/>
</dbReference>
<dbReference type="InterPro" id="IPR001680">
    <property type="entry name" value="WD40_rpt"/>
</dbReference>
<evidence type="ECO:0000256" key="5">
    <source>
        <dbReference type="PROSITE-ProRule" id="PRU00089"/>
    </source>
</evidence>